<keyword evidence="7" id="KW-0131">Cell cycle</keyword>
<feature type="compositionally biased region" description="Low complexity" evidence="9">
    <location>
        <begin position="650"/>
        <end position="667"/>
    </location>
</feature>
<dbReference type="AlphaFoldDB" id="A0A9P9DV85"/>
<dbReference type="GO" id="GO:0045132">
    <property type="term" value="P:meiotic chromosome segregation"/>
    <property type="evidence" value="ECO:0007669"/>
    <property type="project" value="InterPro"/>
</dbReference>
<feature type="compositionally biased region" description="Basic and acidic residues" evidence="9">
    <location>
        <begin position="261"/>
        <end position="271"/>
    </location>
</feature>
<feature type="region of interest" description="Disordered" evidence="9">
    <location>
        <begin position="167"/>
        <end position="210"/>
    </location>
</feature>
<evidence type="ECO:0000256" key="5">
    <source>
        <dbReference type="ARBA" id="ARBA00022829"/>
    </source>
</evidence>
<comment type="caution">
    <text evidence="12">The sequence shown here is derived from an EMBL/GenBank/DDBJ whole genome shotgun (WGS) entry which is preliminary data.</text>
</comment>
<evidence type="ECO:0000256" key="6">
    <source>
        <dbReference type="ARBA" id="ARBA00023054"/>
    </source>
</evidence>
<feature type="region of interest" description="Disordered" evidence="9">
    <location>
        <begin position="614"/>
        <end position="729"/>
    </location>
</feature>
<keyword evidence="13" id="KW-1185">Reference proteome</keyword>
<keyword evidence="6" id="KW-0175">Coiled coil</keyword>
<dbReference type="Pfam" id="PF07558">
    <property type="entry name" value="Shugoshin_N"/>
    <property type="match status" value="1"/>
</dbReference>
<dbReference type="Proteomes" id="UP000700596">
    <property type="component" value="Unassembled WGS sequence"/>
</dbReference>
<evidence type="ECO:0000256" key="3">
    <source>
        <dbReference type="ARBA" id="ARBA00022454"/>
    </source>
</evidence>
<keyword evidence="4" id="KW-0132">Cell division</keyword>
<feature type="domain" description="Shugoshin C-terminal" evidence="10">
    <location>
        <begin position="422"/>
        <end position="445"/>
    </location>
</feature>
<dbReference type="InterPro" id="IPR011516">
    <property type="entry name" value="Shugoshin_N"/>
</dbReference>
<evidence type="ECO:0000313" key="13">
    <source>
        <dbReference type="Proteomes" id="UP000700596"/>
    </source>
</evidence>
<keyword evidence="5" id="KW-0159">Chromosome partition</keyword>
<comment type="subcellular location">
    <subcellularLocation>
        <location evidence="1">Chromosome</location>
        <location evidence="1">Centromere</location>
    </subcellularLocation>
</comment>
<keyword evidence="8" id="KW-0137">Centromere</keyword>
<evidence type="ECO:0000256" key="1">
    <source>
        <dbReference type="ARBA" id="ARBA00004584"/>
    </source>
</evidence>
<dbReference type="EMBL" id="JAGMWT010000007">
    <property type="protein sequence ID" value="KAH7125669.1"/>
    <property type="molecule type" value="Genomic_DNA"/>
</dbReference>
<dbReference type="GO" id="GO:0000779">
    <property type="term" value="C:condensed chromosome, centromeric region"/>
    <property type="evidence" value="ECO:0007669"/>
    <property type="project" value="UniProtKB-ARBA"/>
</dbReference>
<feature type="region of interest" description="Disordered" evidence="9">
    <location>
        <begin position="106"/>
        <end position="130"/>
    </location>
</feature>
<feature type="compositionally biased region" description="Polar residues" evidence="9">
    <location>
        <begin position="272"/>
        <end position="290"/>
    </location>
</feature>
<feature type="region of interest" description="Disordered" evidence="9">
    <location>
        <begin position="234"/>
        <end position="480"/>
    </location>
</feature>
<organism evidence="12 13">
    <name type="scientific">Dendryphion nanum</name>
    <dbReference type="NCBI Taxonomy" id="256645"/>
    <lineage>
        <taxon>Eukaryota</taxon>
        <taxon>Fungi</taxon>
        <taxon>Dikarya</taxon>
        <taxon>Ascomycota</taxon>
        <taxon>Pezizomycotina</taxon>
        <taxon>Dothideomycetes</taxon>
        <taxon>Pleosporomycetidae</taxon>
        <taxon>Pleosporales</taxon>
        <taxon>Torulaceae</taxon>
        <taxon>Dendryphion</taxon>
    </lineage>
</organism>
<evidence type="ECO:0000256" key="7">
    <source>
        <dbReference type="ARBA" id="ARBA00023306"/>
    </source>
</evidence>
<gene>
    <name evidence="12" type="ORF">B0J11DRAFT_528994</name>
</gene>
<dbReference type="GO" id="GO:0051301">
    <property type="term" value="P:cell division"/>
    <property type="evidence" value="ECO:0007669"/>
    <property type="project" value="UniProtKB-KW"/>
</dbReference>
<comment type="similarity">
    <text evidence="2">Belongs to the shugoshin family.</text>
</comment>
<dbReference type="InterPro" id="IPR011515">
    <property type="entry name" value="Shugoshin_C"/>
</dbReference>
<feature type="compositionally biased region" description="Basic residues" evidence="9">
    <location>
        <begin position="108"/>
        <end position="122"/>
    </location>
</feature>
<reference evidence="12" key="1">
    <citation type="journal article" date="2021" name="Nat. Commun.">
        <title>Genetic determinants of endophytism in the Arabidopsis root mycobiome.</title>
        <authorList>
            <person name="Mesny F."/>
            <person name="Miyauchi S."/>
            <person name="Thiergart T."/>
            <person name="Pickel B."/>
            <person name="Atanasova L."/>
            <person name="Karlsson M."/>
            <person name="Huettel B."/>
            <person name="Barry K.W."/>
            <person name="Haridas S."/>
            <person name="Chen C."/>
            <person name="Bauer D."/>
            <person name="Andreopoulos W."/>
            <person name="Pangilinan J."/>
            <person name="LaButti K."/>
            <person name="Riley R."/>
            <person name="Lipzen A."/>
            <person name="Clum A."/>
            <person name="Drula E."/>
            <person name="Henrissat B."/>
            <person name="Kohler A."/>
            <person name="Grigoriev I.V."/>
            <person name="Martin F.M."/>
            <person name="Hacquard S."/>
        </authorList>
    </citation>
    <scope>NUCLEOTIDE SEQUENCE</scope>
    <source>
        <strain evidence="12">MPI-CAGE-CH-0243</strain>
    </source>
</reference>
<evidence type="ECO:0000259" key="10">
    <source>
        <dbReference type="Pfam" id="PF07557"/>
    </source>
</evidence>
<feature type="compositionally biased region" description="Polar residues" evidence="9">
    <location>
        <begin position="391"/>
        <end position="417"/>
    </location>
</feature>
<evidence type="ECO:0000256" key="4">
    <source>
        <dbReference type="ARBA" id="ARBA00022618"/>
    </source>
</evidence>
<dbReference type="Pfam" id="PF07557">
    <property type="entry name" value="Shugoshin_C"/>
    <property type="match status" value="1"/>
</dbReference>
<evidence type="ECO:0000256" key="8">
    <source>
        <dbReference type="ARBA" id="ARBA00023328"/>
    </source>
</evidence>
<evidence type="ECO:0000259" key="11">
    <source>
        <dbReference type="Pfam" id="PF07558"/>
    </source>
</evidence>
<accession>A0A9P9DV85</accession>
<evidence type="ECO:0000313" key="12">
    <source>
        <dbReference type="EMBL" id="KAH7125669.1"/>
    </source>
</evidence>
<feature type="compositionally biased region" description="Basic and acidic residues" evidence="9">
    <location>
        <begin position="326"/>
        <end position="337"/>
    </location>
</feature>
<sequence>MARLNEPPAAAPGPPVETVDAVRRRFLRQNRELAKINSQQSIRIRNLETEGSRLLAENLSLREQVLQLQNVESNRPSFEMIDLVRDRLNAKMQELGSLVAELGQLKKGGTKQRRKSQATAKRRSQEERQWRSGLCLQEVENAMMPTIVEDKYYPRHTMNADEIQDMMEDQDSQSPDIGPPPVSRFGDEESIPFNSSPQADEPADEAPDGHDAALSINLETRRKRRESGPKLNIRRVSVFESSPEGEDKPKPVRIGAKRKFNVQEDVEKTVLESDTFTYSRKNAPIQTSAEEGNEEEQPRSTERPVLGSKPVNTDPVLSPKKQRSSTTDKPEKPDKKSLIAPKMGRSRLTITRAVPTELPPLHLPPPPIQEAEIHLESHPPKTPALEDIFSAPSTEPSTSRQESTDTPPPGSFNSDDQSAFGARPSRRARAQVSYKEPGLGGKLRRPGGLVDAVQPQPDRRTSTEPTPLGTGASSIKCEAKDSDSAWKSLSIVGRIGNEDGEIGSPLREKLDRKIGSRSNDLAFAPEEPNGNSSTATPAIPTSILGATASKRKSSNSQLPSEGSSAYRLIPGLNITSKPISVNPTDKDSLAVFDFTDSSPVDGNASSRPRIDLAKAARASRRHSSVPASSIPEERRAAELKSRTEKLLPASSHSRTGSGSVTSSTKSVLMTKTTSTGRLGTKEKKSVTLPSSGSGGDLKAAGDDGGASSLMTTAGLRAERAASRRKSMMV</sequence>
<evidence type="ECO:0000256" key="2">
    <source>
        <dbReference type="ARBA" id="ARBA00010845"/>
    </source>
</evidence>
<feature type="domain" description="Shugoshin N-terminal coiled-coil" evidence="11">
    <location>
        <begin position="22"/>
        <end position="66"/>
    </location>
</feature>
<keyword evidence="3" id="KW-0158">Chromosome</keyword>
<dbReference type="OrthoDB" id="5394106at2759"/>
<proteinExistence type="inferred from homology"/>
<feature type="region of interest" description="Disordered" evidence="9">
    <location>
        <begin position="520"/>
        <end position="539"/>
    </location>
</feature>
<feature type="compositionally biased region" description="Pro residues" evidence="9">
    <location>
        <begin position="357"/>
        <end position="368"/>
    </location>
</feature>
<protein>
    <recommendedName>
        <fullName evidence="14">Shugoshin</fullName>
    </recommendedName>
</protein>
<name>A0A9P9DV85_9PLEO</name>
<evidence type="ECO:0008006" key="14">
    <source>
        <dbReference type="Google" id="ProtNLM"/>
    </source>
</evidence>
<evidence type="ECO:0000256" key="9">
    <source>
        <dbReference type="SAM" id="MobiDB-lite"/>
    </source>
</evidence>
<dbReference type="GO" id="GO:0005634">
    <property type="term" value="C:nucleus"/>
    <property type="evidence" value="ECO:0007669"/>
    <property type="project" value="InterPro"/>
</dbReference>
<feature type="compositionally biased region" description="Basic and acidic residues" evidence="9">
    <location>
        <begin position="631"/>
        <end position="645"/>
    </location>
</feature>